<feature type="transmembrane region" description="Helical" evidence="5">
    <location>
        <begin position="361"/>
        <end position="388"/>
    </location>
</feature>
<feature type="transmembrane region" description="Helical" evidence="5">
    <location>
        <begin position="431"/>
        <end position="454"/>
    </location>
</feature>
<feature type="transmembrane region" description="Helical" evidence="5">
    <location>
        <begin position="128"/>
        <end position="147"/>
    </location>
</feature>
<name>A0ABV6WYC2_9ACTN</name>
<feature type="transmembrane region" description="Helical" evidence="5">
    <location>
        <begin position="400"/>
        <end position="419"/>
    </location>
</feature>
<dbReference type="EMBL" id="JBHEZY010000003">
    <property type="protein sequence ID" value="MFC1431022.1"/>
    <property type="molecule type" value="Genomic_DNA"/>
</dbReference>
<feature type="transmembrane region" description="Helical" evidence="5">
    <location>
        <begin position="15"/>
        <end position="40"/>
    </location>
</feature>
<keyword evidence="3 5" id="KW-1133">Transmembrane helix</keyword>
<accession>A0ABV6WYC2</accession>
<evidence type="ECO:0000256" key="3">
    <source>
        <dbReference type="ARBA" id="ARBA00022989"/>
    </source>
</evidence>
<dbReference type="InterPro" id="IPR004841">
    <property type="entry name" value="AA-permease/SLC12A_dom"/>
</dbReference>
<gene>
    <name evidence="7" type="ORF">ACEZDB_10200</name>
</gene>
<dbReference type="Gene3D" id="1.20.1740.10">
    <property type="entry name" value="Amino acid/polyamine transporter I"/>
    <property type="match status" value="1"/>
</dbReference>
<feature type="domain" description="Amino acid permease/ SLC12A" evidence="6">
    <location>
        <begin position="16"/>
        <end position="426"/>
    </location>
</feature>
<evidence type="ECO:0000313" key="7">
    <source>
        <dbReference type="EMBL" id="MFC1431022.1"/>
    </source>
</evidence>
<sequence length="481" mass="50358">MEPQLRRGTLGTGDIAFFVISAAAPLMILAGVAPYAILVGGIGTPSAYLIAGLVLTVFAVGFTTMSRYVSNGGAFYAYVRAGLGRPAGVAAAVLALMSYNAVQIGMYGLLGISAQSTVQSLAGVDIPWYWYALAGVGLVWFAGYRSIQFGAKLLAALMIAESGILVLLAVAILLKGGAHGLDLRSYAPAHVFTGATSSLLVFAFAAFMGFESTAIYRSEARDPARTIPRATYIAVGFLGLFYSFIAWTIIQGFGDAQVQAAAAKDPAGLVFTEMDSYIGHGATDVMHLLIISSTLASLLAFHNAINRYTKAIADEGMLPARLAAVHPRTGAPYLAGGLQSVLSLVVVAAFALGGLDPYLNLLIWVNTPGVVGLVLLQVLVAVAVPVYFRRIDHTEGRWRTLVAPVLAALGMATALYLMITKIALLTGASDTVNVVLVGLVPAMIITGAALALWLRAKRPQVYARLGAPAPVPAEEARLVRS</sequence>
<dbReference type="PANTHER" id="PTHR42770">
    <property type="entry name" value="AMINO ACID TRANSPORTER-RELATED"/>
    <property type="match status" value="1"/>
</dbReference>
<dbReference type="InterPro" id="IPR050367">
    <property type="entry name" value="APC_superfamily"/>
</dbReference>
<proteinExistence type="predicted"/>
<evidence type="ECO:0000313" key="8">
    <source>
        <dbReference type="Proteomes" id="UP001592530"/>
    </source>
</evidence>
<keyword evidence="2 5" id="KW-0812">Transmembrane</keyword>
<protein>
    <submittedName>
        <fullName evidence="7">APC family permease</fullName>
    </submittedName>
</protein>
<evidence type="ECO:0000256" key="5">
    <source>
        <dbReference type="SAM" id="Phobius"/>
    </source>
</evidence>
<dbReference type="Proteomes" id="UP001592530">
    <property type="component" value="Unassembled WGS sequence"/>
</dbReference>
<evidence type="ECO:0000256" key="1">
    <source>
        <dbReference type="ARBA" id="ARBA00004141"/>
    </source>
</evidence>
<reference evidence="7 8" key="1">
    <citation type="submission" date="2024-09" db="EMBL/GenBank/DDBJ databases">
        <authorList>
            <person name="Lee S.D."/>
        </authorList>
    </citation>
    <scope>NUCLEOTIDE SEQUENCE [LARGE SCALE GENOMIC DNA]</scope>
    <source>
        <strain evidence="7 8">N1-3</strain>
    </source>
</reference>
<evidence type="ECO:0000259" key="6">
    <source>
        <dbReference type="Pfam" id="PF00324"/>
    </source>
</evidence>
<feature type="transmembrane region" description="Helical" evidence="5">
    <location>
        <begin position="285"/>
        <end position="305"/>
    </location>
</feature>
<feature type="transmembrane region" description="Helical" evidence="5">
    <location>
        <begin position="331"/>
        <end position="355"/>
    </location>
</feature>
<comment type="caution">
    <text evidence="7">The sequence shown here is derived from an EMBL/GenBank/DDBJ whole genome shotgun (WGS) entry which is preliminary data.</text>
</comment>
<feature type="transmembrane region" description="Helical" evidence="5">
    <location>
        <begin position="186"/>
        <end position="210"/>
    </location>
</feature>
<evidence type="ECO:0000256" key="4">
    <source>
        <dbReference type="ARBA" id="ARBA00023136"/>
    </source>
</evidence>
<dbReference type="PIRSF" id="PIRSF006060">
    <property type="entry name" value="AA_transporter"/>
    <property type="match status" value="1"/>
</dbReference>
<comment type="subcellular location">
    <subcellularLocation>
        <location evidence="1">Membrane</location>
        <topology evidence="1">Multi-pass membrane protein</topology>
    </subcellularLocation>
</comment>
<organism evidence="7 8">
    <name type="scientific">Streptacidiphilus alkalitolerans</name>
    <dbReference type="NCBI Taxonomy" id="3342712"/>
    <lineage>
        <taxon>Bacteria</taxon>
        <taxon>Bacillati</taxon>
        <taxon>Actinomycetota</taxon>
        <taxon>Actinomycetes</taxon>
        <taxon>Kitasatosporales</taxon>
        <taxon>Streptomycetaceae</taxon>
        <taxon>Streptacidiphilus</taxon>
    </lineage>
</organism>
<feature type="transmembrane region" description="Helical" evidence="5">
    <location>
        <begin position="154"/>
        <end position="174"/>
    </location>
</feature>
<evidence type="ECO:0000256" key="2">
    <source>
        <dbReference type="ARBA" id="ARBA00022692"/>
    </source>
</evidence>
<dbReference type="Pfam" id="PF00324">
    <property type="entry name" value="AA_permease"/>
    <property type="match status" value="1"/>
</dbReference>
<feature type="transmembrane region" description="Helical" evidence="5">
    <location>
        <begin position="230"/>
        <end position="250"/>
    </location>
</feature>
<keyword evidence="4 5" id="KW-0472">Membrane</keyword>
<dbReference type="PANTHER" id="PTHR42770:SF16">
    <property type="entry name" value="AMINO ACID PERMEASE"/>
    <property type="match status" value="1"/>
</dbReference>
<dbReference type="RefSeq" id="WP_380551158.1">
    <property type="nucleotide sequence ID" value="NZ_JBHEZY010000003.1"/>
</dbReference>
<feature type="transmembrane region" description="Helical" evidence="5">
    <location>
        <begin position="47"/>
        <end position="69"/>
    </location>
</feature>